<dbReference type="InterPro" id="IPR030184">
    <property type="entry name" value="WAT1-related"/>
</dbReference>
<evidence type="ECO:0000313" key="7">
    <source>
        <dbReference type="Proteomes" id="UP000594261"/>
    </source>
</evidence>
<evidence type="ECO:0000256" key="1">
    <source>
        <dbReference type="ARBA" id="ARBA00004141"/>
    </source>
</evidence>
<dbReference type="Gramene" id="QL07p046849:mrna">
    <property type="protein sequence ID" value="QL07p046849:mrna"/>
    <property type="gene ID" value="QL07p046849"/>
</dbReference>
<dbReference type="GO" id="GO:0016020">
    <property type="term" value="C:membrane"/>
    <property type="evidence" value="ECO:0007669"/>
    <property type="project" value="InterPro"/>
</dbReference>
<dbReference type="OMA" id="SHCDEIK"/>
<dbReference type="GO" id="GO:0022857">
    <property type="term" value="F:transmembrane transporter activity"/>
    <property type="evidence" value="ECO:0007669"/>
    <property type="project" value="InterPro"/>
</dbReference>
<evidence type="ECO:0008006" key="8">
    <source>
        <dbReference type="Google" id="ProtNLM"/>
    </source>
</evidence>
<dbReference type="PANTHER" id="PTHR31218">
    <property type="entry name" value="WAT1-RELATED PROTEIN"/>
    <property type="match status" value="1"/>
</dbReference>
<keyword evidence="3 5" id="KW-1133">Transmembrane helix</keyword>
<name>A0A7N2M6M8_QUELO</name>
<dbReference type="Proteomes" id="UP000594261">
    <property type="component" value="Chromosome 7"/>
</dbReference>
<feature type="transmembrane region" description="Helical" evidence="5">
    <location>
        <begin position="34"/>
        <end position="53"/>
    </location>
</feature>
<dbReference type="EMBL" id="LRBV02000007">
    <property type="status" value="NOT_ANNOTATED_CDS"/>
    <property type="molecule type" value="Genomic_DNA"/>
</dbReference>
<comment type="subcellular location">
    <subcellularLocation>
        <location evidence="1">Membrane</location>
        <topology evidence="1">Multi-pass membrane protein</topology>
    </subcellularLocation>
</comment>
<keyword evidence="7" id="KW-1185">Reference proteome</keyword>
<feature type="transmembrane region" description="Helical" evidence="5">
    <location>
        <begin position="7"/>
        <end position="28"/>
    </location>
</feature>
<evidence type="ECO:0000256" key="4">
    <source>
        <dbReference type="ARBA" id="ARBA00023136"/>
    </source>
</evidence>
<accession>A0A7N2M6M8</accession>
<dbReference type="InterPro" id="IPR037185">
    <property type="entry name" value="EmrE-like"/>
</dbReference>
<reference evidence="6" key="2">
    <citation type="submission" date="2021-01" db="UniProtKB">
        <authorList>
            <consortium name="EnsemblPlants"/>
        </authorList>
    </citation>
    <scope>IDENTIFICATION</scope>
</reference>
<evidence type="ECO:0000256" key="3">
    <source>
        <dbReference type="ARBA" id="ARBA00022989"/>
    </source>
</evidence>
<dbReference type="InParanoid" id="A0A7N2M6M8"/>
<proteinExistence type="predicted"/>
<keyword evidence="2 5" id="KW-0812">Transmembrane</keyword>
<dbReference type="EnsemblPlants" id="QL07p046849:mrna">
    <property type="protein sequence ID" value="QL07p046849:mrna"/>
    <property type="gene ID" value="QL07p046849"/>
</dbReference>
<keyword evidence="4 5" id="KW-0472">Membrane</keyword>
<reference evidence="6 7" key="1">
    <citation type="journal article" date="2016" name="G3 (Bethesda)">
        <title>First Draft Assembly and Annotation of the Genome of a California Endemic Oak Quercus lobata Nee (Fagaceae).</title>
        <authorList>
            <person name="Sork V.L."/>
            <person name="Fitz-Gibbon S.T."/>
            <person name="Puiu D."/>
            <person name="Crepeau M."/>
            <person name="Gugger P.F."/>
            <person name="Sherman R."/>
            <person name="Stevens K."/>
            <person name="Langley C.H."/>
            <person name="Pellegrini M."/>
            <person name="Salzberg S.L."/>
        </authorList>
    </citation>
    <scope>NUCLEOTIDE SEQUENCE [LARGE SCALE GENOMIC DNA]</scope>
    <source>
        <strain evidence="6 7">cv. SW786</strain>
    </source>
</reference>
<sequence length="83" mass="8892">MKEKGSVFVTASRPLTWVIVTAIGSIIFSEQMNLGRVLGAIIVIILGLYLVMWGKAKDQNSFISATGKDKTSLCPSLSSNTTS</sequence>
<evidence type="ECO:0000313" key="6">
    <source>
        <dbReference type="EnsemblPlants" id="QL07p046849:mrna"/>
    </source>
</evidence>
<organism evidence="6 7">
    <name type="scientific">Quercus lobata</name>
    <name type="common">Valley oak</name>
    <dbReference type="NCBI Taxonomy" id="97700"/>
    <lineage>
        <taxon>Eukaryota</taxon>
        <taxon>Viridiplantae</taxon>
        <taxon>Streptophyta</taxon>
        <taxon>Embryophyta</taxon>
        <taxon>Tracheophyta</taxon>
        <taxon>Spermatophyta</taxon>
        <taxon>Magnoliopsida</taxon>
        <taxon>eudicotyledons</taxon>
        <taxon>Gunneridae</taxon>
        <taxon>Pentapetalae</taxon>
        <taxon>rosids</taxon>
        <taxon>fabids</taxon>
        <taxon>Fagales</taxon>
        <taxon>Fagaceae</taxon>
        <taxon>Quercus</taxon>
    </lineage>
</organism>
<evidence type="ECO:0000256" key="2">
    <source>
        <dbReference type="ARBA" id="ARBA00022692"/>
    </source>
</evidence>
<evidence type="ECO:0000256" key="5">
    <source>
        <dbReference type="SAM" id="Phobius"/>
    </source>
</evidence>
<protein>
    <recommendedName>
        <fullName evidence="8">WAT1-related protein</fullName>
    </recommendedName>
</protein>
<dbReference type="AlphaFoldDB" id="A0A7N2M6M8"/>
<dbReference type="SUPFAM" id="SSF103481">
    <property type="entry name" value="Multidrug resistance efflux transporter EmrE"/>
    <property type="match status" value="1"/>
</dbReference>